<dbReference type="PANTHER" id="PTHR43630">
    <property type="entry name" value="POLY-BETA-1,6-N-ACETYL-D-GLUCOSAMINE SYNTHASE"/>
    <property type="match status" value="1"/>
</dbReference>
<keyword evidence="1" id="KW-1133">Transmembrane helix</keyword>
<dbReference type="CDD" id="cd02511">
    <property type="entry name" value="Beta4Glucosyltransferase"/>
    <property type="match status" value="1"/>
</dbReference>
<dbReference type="InterPro" id="IPR029044">
    <property type="entry name" value="Nucleotide-diphossugar_trans"/>
</dbReference>
<evidence type="ECO:0000313" key="3">
    <source>
        <dbReference type="EMBL" id="MPN11858.1"/>
    </source>
</evidence>
<accession>A0A645FBX2</accession>
<dbReference type="SUPFAM" id="SSF53448">
    <property type="entry name" value="Nucleotide-diphospho-sugar transferases"/>
    <property type="match status" value="1"/>
</dbReference>
<keyword evidence="1" id="KW-0812">Transmembrane</keyword>
<name>A0A645FBX2_9ZZZZ</name>
<sequence>MISVVLATYNEEKNLASCLASVKDFADEIIVVDGSSTDSTREIAKSFGAKVFKTTNKANFHINKQMAMDKAQGDLVLQLDADEAVDDELIQFIQELDRKLSQKEKIADSAWYIRRKNLFLGHWFKKGGQYPDPVIRLYLKGKARLPQKDVHEQMIVKGTVGTAEGHLWHYSNPHFSDYLRKFNTYTSFKAEQLLESGLKVNPITFLNYMIWKPIWTFLLIFFRHKGFMDGWAGFVFALFSGLHHLVAYLKFWELKRMANS</sequence>
<comment type="caution">
    <text evidence="3">The sequence shown here is derived from an EMBL/GenBank/DDBJ whole genome shotgun (WGS) entry which is preliminary data.</text>
</comment>
<dbReference type="EMBL" id="VSSQ01058128">
    <property type="protein sequence ID" value="MPN11858.1"/>
    <property type="molecule type" value="Genomic_DNA"/>
</dbReference>
<keyword evidence="1" id="KW-0472">Membrane</keyword>
<proteinExistence type="predicted"/>
<reference evidence="3" key="1">
    <citation type="submission" date="2019-08" db="EMBL/GenBank/DDBJ databases">
        <authorList>
            <person name="Kucharzyk K."/>
            <person name="Murdoch R.W."/>
            <person name="Higgins S."/>
            <person name="Loffler F."/>
        </authorList>
    </citation>
    <scope>NUCLEOTIDE SEQUENCE</scope>
</reference>
<dbReference type="InterPro" id="IPR001173">
    <property type="entry name" value="Glyco_trans_2-like"/>
</dbReference>
<dbReference type="Gene3D" id="3.90.550.10">
    <property type="entry name" value="Spore Coat Polysaccharide Biosynthesis Protein SpsA, Chain A"/>
    <property type="match status" value="1"/>
</dbReference>
<dbReference type="Pfam" id="PF00535">
    <property type="entry name" value="Glycos_transf_2"/>
    <property type="match status" value="1"/>
</dbReference>
<evidence type="ECO:0000259" key="2">
    <source>
        <dbReference type="Pfam" id="PF00535"/>
    </source>
</evidence>
<organism evidence="3">
    <name type="scientific">bioreactor metagenome</name>
    <dbReference type="NCBI Taxonomy" id="1076179"/>
    <lineage>
        <taxon>unclassified sequences</taxon>
        <taxon>metagenomes</taxon>
        <taxon>ecological metagenomes</taxon>
    </lineage>
</organism>
<dbReference type="PANTHER" id="PTHR43630:SF2">
    <property type="entry name" value="GLYCOSYLTRANSFERASE"/>
    <property type="match status" value="1"/>
</dbReference>
<feature type="domain" description="Glycosyltransferase 2-like" evidence="2">
    <location>
        <begin position="3"/>
        <end position="91"/>
    </location>
</feature>
<evidence type="ECO:0000256" key="1">
    <source>
        <dbReference type="SAM" id="Phobius"/>
    </source>
</evidence>
<gene>
    <name evidence="3" type="ORF">SDC9_159166</name>
</gene>
<dbReference type="AlphaFoldDB" id="A0A645FBX2"/>
<feature type="transmembrane region" description="Helical" evidence="1">
    <location>
        <begin position="230"/>
        <end position="249"/>
    </location>
</feature>
<protein>
    <recommendedName>
        <fullName evidence="2">Glycosyltransferase 2-like domain-containing protein</fullName>
    </recommendedName>
</protein>